<protein>
    <submittedName>
        <fullName evidence="2">Putative enzyme with ATPase activity</fullName>
    </submittedName>
</protein>
<dbReference type="Pfam" id="PF13304">
    <property type="entry name" value="AAA_21"/>
    <property type="match status" value="1"/>
</dbReference>
<dbReference type="SUPFAM" id="SSF52540">
    <property type="entry name" value="P-loop containing nucleoside triphosphate hydrolases"/>
    <property type="match status" value="1"/>
</dbReference>
<dbReference type="InterPro" id="IPR051396">
    <property type="entry name" value="Bact_Antivir_Def_Nuclease"/>
</dbReference>
<evidence type="ECO:0000313" key="2">
    <source>
        <dbReference type="EMBL" id="EGA69571.1"/>
    </source>
</evidence>
<sequence length="405" mass="46657">MILIKYVNIIIGKNGTGKTTFMNILQSVLAVSIEEIASYDFESIEIKLRNGKKRKTIKARITELSPVSALILEYQISRKKYTVRLLSPEDRRYAAYHRRKAIEQSEDLRNELASLVSLSSLSVYRLRSGEEMEVRDRSGTRSINPVDFRLNQLLHNLTTFQLELSQEARIIASDLQKEVLSSILYTKDRKSNQKFALEFDREKERKNLTSAFLRLNAIDAKVRKKISHHVDKVDETMSHIRESEMSNKQPELDKIDFTALDAYRNTQKIIQMSLDAEKKTSRVFTPITLFIDILKEFITNKEFDFKSGKLNVSNELGDIAFDALSSGEKQLLILFIETLLQRNKPFVFLTDEPELSLHISWQRNIIPAIKRLNPNAQVVAATHSPEVAAKYRDSICNMEKMIRVG</sequence>
<evidence type="ECO:0000313" key="3">
    <source>
        <dbReference type="Proteomes" id="UP000006228"/>
    </source>
</evidence>
<evidence type="ECO:0000259" key="1">
    <source>
        <dbReference type="Pfam" id="PF13304"/>
    </source>
</evidence>
<dbReference type="Gene3D" id="3.40.50.300">
    <property type="entry name" value="P-loop containing nucleotide triphosphate hydrolases"/>
    <property type="match status" value="1"/>
</dbReference>
<dbReference type="PANTHER" id="PTHR43581:SF2">
    <property type="entry name" value="EXCINUCLEASE ATPASE SUBUNIT"/>
    <property type="match status" value="1"/>
</dbReference>
<reference evidence="2 3" key="1">
    <citation type="journal article" date="2012" name="Int. J. Syst. Evol. Microbiol.">
        <title>Vibrio caribbeanicus sp. nov., isolated from the marine sponge Scleritoderma cyanea.</title>
        <authorList>
            <person name="Hoffmann M."/>
            <person name="Monday S.R."/>
            <person name="Allard M.W."/>
            <person name="Strain E.A."/>
            <person name="Whittaker P."/>
            <person name="Naum M."/>
            <person name="McCarthy P.J."/>
            <person name="Lopez J.V."/>
            <person name="Fischer M."/>
            <person name="Brown E.W."/>
        </authorList>
    </citation>
    <scope>NUCLEOTIDE SEQUENCE [LARGE SCALE GENOMIC DNA]</scope>
    <source>
        <strain evidence="3">DSMZ 21326</strain>
    </source>
</reference>
<gene>
    <name evidence="2" type="ORF">VISI1226_13653</name>
</gene>
<dbReference type="EMBL" id="AEVT01000076">
    <property type="protein sequence ID" value="EGA69571.1"/>
    <property type="molecule type" value="Genomic_DNA"/>
</dbReference>
<dbReference type="GO" id="GO:0005524">
    <property type="term" value="F:ATP binding"/>
    <property type="evidence" value="ECO:0007669"/>
    <property type="project" value="InterPro"/>
</dbReference>
<proteinExistence type="predicted"/>
<accession>E8M8M6</accession>
<dbReference type="InterPro" id="IPR027417">
    <property type="entry name" value="P-loop_NTPase"/>
</dbReference>
<feature type="domain" description="ATPase AAA-type core" evidence="1">
    <location>
        <begin position="7"/>
        <end position="387"/>
    </location>
</feature>
<dbReference type="InterPro" id="IPR003959">
    <property type="entry name" value="ATPase_AAA_core"/>
</dbReference>
<dbReference type="GO" id="GO:0016887">
    <property type="term" value="F:ATP hydrolysis activity"/>
    <property type="evidence" value="ECO:0007669"/>
    <property type="project" value="InterPro"/>
</dbReference>
<organism evidence="2 3">
    <name type="scientific">Vibrio sinaloensis DSM 21326</name>
    <dbReference type="NCBI Taxonomy" id="945550"/>
    <lineage>
        <taxon>Bacteria</taxon>
        <taxon>Pseudomonadati</taxon>
        <taxon>Pseudomonadota</taxon>
        <taxon>Gammaproteobacteria</taxon>
        <taxon>Vibrionales</taxon>
        <taxon>Vibrionaceae</taxon>
        <taxon>Vibrio</taxon>
        <taxon>Vibrio oreintalis group</taxon>
    </lineage>
</organism>
<dbReference type="PANTHER" id="PTHR43581">
    <property type="entry name" value="ATP/GTP PHOSPHATASE"/>
    <property type="match status" value="1"/>
</dbReference>
<dbReference type="AlphaFoldDB" id="E8M8M6"/>
<dbReference type="Proteomes" id="UP000006228">
    <property type="component" value="Unassembled WGS sequence"/>
</dbReference>
<dbReference type="eggNOG" id="COG3950">
    <property type="taxonomic scope" value="Bacteria"/>
</dbReference>
<comment type="caution">
    <text evidence="2">The sequence shown here is derived from an EMBL/GenBank/DDBJ whole genome shotgun (WGS) entry which is preliminary data.</text>
</comment>
<dbReference type="CDD" id="cd00267">
    <property type="entry name" value="ABC_ATPase"/>
    <property type="match status" value="1"/>
</dbReference>
<name>E8M8M6_PHOS4</name>